<dbReference type="EMBL" id="QKNX01000002">
    <property type="protein sequence ID" value="TKR26428.1"/>
    <property type="molecule type" value="Genomic_DNA"/>
</dbReference>
<comment type="caution">
    <text evidence="2">The sequence shown here is derived from an EMBL/GenBank/DDBJ whole genome shotgun (WGS) entry which is preliminary data.</text>
</comment>
<dbReference type="RefSeq" id="WP_137276344.1">
    <property type="nucleotide sequence ID" value="NZ_QKNX01000002.1"/>
</dbReference>
<dbReference type="Gene3D" id="3.10.180.10">
    <property type="entry name" value="2,3-Dihydroxybiphenyl 1,2-Dioxygenase, domain 1"/>
    <property type="match status" value="2"/>
</dbReference>
<evidence type="ECO:0000313" key="2">
    <source>
        <dbReference type="EMBL" id="TKR26428.1"/>
    </source>
</evidence>
<dbReference type="SUPFAM" id="SSF54593">
    <property type="entry name" value="Glyoxalase/Bleomycin resistance protein/Dihydroxybiphenyl dioxygenase"/>
    <property type="match status" value="2"/>
</dbReference>
<dbReference type="AlphaFoldDB" id="A0A4U5JEW3"/>
<dbReference type="InterPro" id="IPR037523">
    <property type="entry name" value="VOC_core"/>
</dbReference>
<protein>
    <submittedName>
        <fullName evidence="2">VOC family protein</fullName>
    </submittedName>
</protein>
<proteinExistence type="predicted"/>
<dbReference type="OrthoDB" id="304574at2157"/>
<dbReference type="PROSITE" id="PS51819">
    <property type="entry name" value="VOC"/>
    <property type="match status" value="1"/>
</dbReference>
<reference evidence="2 3" key="1">
    <citation type="submission" date="2019-04" db="EMBL/GenBank/DDBJ databases">
        <title>Natronomonas sp. F20-122 a newhaloarchaeon isolated from a saline saltern of Isla Bacuta, Huelva, Spain.</title>
        <authorList>
            <person name="Duran-Viseras A."/>
            <person name="Sanchez-Porro C."/>
            <person name="Ventosa A."/>
        </authorList>
    </citation>
    <scope>NUCLEOTIDE SEQUENCE [LARGE SCALE GENOMIC DNA]</scope>
    <source>
        <strain evidence="2 3">F20-122</strain>
    </source>
</reference>
<name>A0A4U5JEW3_9EURY</name>
<sequence>MLDACRWLALEVKYLDPIVSFYTTSLSTPVVAESDREIAVSVGGEAEIRLRRPDGVPRGGLHTHYALSCPADAYDLWWDQLSAKFDLQEVDFGSMRSLYLYDPVGNCVEIGGADDVQGLDDPTLSGIFEVVFEVESLPDAEDFYTDLGFEIVDRGDDRRRTRLTTGPFDIELWEPHLGLADARGGVHVDVGIGSGDPAATADAVADRATKREPVEGGVRIRDPDGHYLTFVDDL</sequence>
<dbReference type="CDD" id="cd06587">
    <property type="entry name" value="VOC"/>
    <property type="match status" value="2"/>
</dbReference>
<feature type="domain" description="VOC" evidence="1">
    <location>
        <begin position="126"/>
        <end position="234"/>
    </location>
</feature>
<dbReference type="InterPro" id="IPR029068">
    <property type="entry name" value="Glyas_Bleomycin-R_OHBP_Dase"/>
</dbReference>
<evidence type="ECO:0000313" key="3">
    <source>
        <dbReference type="Proteomes" id="UP000308037"/>
    </source>
</evidence>
<organism evidence="2 3">
    <name type="scientific">Natronomonas salsuginis</name>
    <dbReference type="NCBI Taxonomy" id="2217661"/>
    <lineage>
        <taxon>Archaea</taxon>
        <taxon>Methanobacteriati</taxon>
        <taxon>Methanobacteriota</taxon>
        <taxon>Stenosarchaea group</taxon>
        <taxon>Halobacteria</taxon>
        <taxon>Halobacteriales</taxon>
        <taxon>Natronomonadaceae</taxon>
        <taxon>Natronomonas</taxon>
    </lineage>
</organism>
<evidence type="ECO:0000259" key="1">
    <source>
        <dbReference type="PROSITE" id="PS51819"/>
    </source>
</evidence>
<dbReference type="Proteomes" id="UP000308037">
    <property type="component" value="Unassembled WGS sequence"/>
</dbReference>
<accession>A0A4U5JEW3</accession>
<keyword evidence="3" id="KW-1185">Reference proteome</keyword>
<gene>
    <name evidence="2" type="ORF">DM868_08060</name>
</gene>